<feature type="active site" evidence="9">
    <location>
        <position position="137"/>
    </location>
</feature>
<gene>
    <name evidence="9" type="primary">bepA</name>
    <name evidence="11" type="ORF">GA0061071_101556</name>
</gene>
<organism evidence="11 12">
    <name type="scientific">Kosakonia oryzendophytica</name>
    <dbReference type="NCBI Taxonomy" id="1005665"/>
    <lineage>
        <taxon>Bacteria</taxon>
        <taxon>Pseudomonadati</taxon>
        <taxon>Pseudomonadota</taxon>
        <taxon>Gammaproteobacteria</taxon>
        <taxon>Enterobacterales</taxon>
        <taxon>Enterobacteriaceae</taxon>
        <taxon>Kosakonia</taxon>
    </lineage>
</organism>
<dbReference type="HAMAP" id="MF_00997">
    <property type="entry name" value="Protease_BepA"/>
    <property type="match status" value="1"/>
</dbReference>
<dbReference type="AlphaFoldDB" id="A0A1C3ZDS4"/>
<evidence type="ECO:0000259" key="10">
    <source>
        <dbReference type="Pfam" id="PF01435"/>
    </source>
</evidence>
<dbReference type="CDD" id="cd07333">
    <property type="entry name" value="M48C_bepA_like"/>
    <property type="match status" value="1"/>
</dbReference>
<dbReference type="InterPro" id="IPR051156">
    <property type="entry name" value="Mito/Outer_Membr_Metalloprot"/>
</dbReference>
<feature type="binding site" evidence="9">
    <location>
        <position position="201"/>
    </location>
    <ligand>
        <name>Zn(2+)</name>
        <dbReference type="ChEBI" id="CHEBI:29105"/>
        <note>catalytic</note>
    </ligand>
</feature>
<dbReference type="InterPro" id="IPR030873">
    <property type="entry name" value="Protease_BepA"/>
</dbReference>
<dbReference type="PANTHER" id="PTHR22726">
    <property type="entry name" value="METALLOENDOPEPTIDASE OMA1"/>
    <property type="match status" value="1"/>
</dbReference>
<dbReference type="EMBL" id="FMAY01000001">
    <property type="protein sequence ID" value="SCB80549.1"/>
    <property type="molecule type" value="Genomic_DNA"/>
</dbReference>
<evidence type="ECO:0000256" key="7">
    <source>
        <dbReference type="ARBA" id="ARBA00022833"/>
    </source>
</evidence>
<keyword evidence="6" id="KW-0802">TPR repeat</keyword>
<dbReference type="GO" id="GO:0008270">
    <property type="term" value="F:zinc ion binding"/>
    <property type="evidence" value="ECO:0007669"/>
    <property type="project" value="UniProtKB-UniRule"/>
</dbReference>
<evidence type="ECO:0000256" key="6">
    <source>
        <dbReference type="ARBA" id="ARBA00022803"/>
    </source>
</evidence>
<reference evidence="12" key="1">
    <citation type="submission" date="2016-08" db="EMBL/GenBank/DDBJ databases">
        <authorList>
            <person name="Varghese N."/>
            <person name="Submissions Spin"/>
        </authorList>
    </citation>
    <scope>NUCLEOTIDE SEQUENCE [LARGE SCALE GENOMIC DNA]</scope>
    <source>
        <strain evidence="12">REICA_082</strain>
    </source>
</reference>
<keyword evidence="8 9" id="KW-0482">Metalloprotease</keyword>
<evidence type="ECO:0000256" key="4">
    <source>
        <dbReference type="ARBA" id="ARBA00022764"/>
    </source>
</evidence>
<dbReference type="SUPFAM" id="SSF48452">
    <property type="entry name" value="TPR-like"/>
    <property type="match status" value="1"/>
</dbReference>
<name>A0A1C3ZDS4_9ENTR</name>
<feature type="binding site" evidence="9">
    <location>
        <position position="140"/>
    </location>
    <ligand>
        <name>Zn(2+)</name>
        <dbReference type="ChEBI" id="CHEBI:29105"/>
        <note>catalytic</note>
    </ligand>
</feature>
<keyword evidence="1 9" id="KW-0645">Protease</keyword>
<evidence type="ECO:0000313" key="11">
    <source>
        <dbReference type="EMBL" id="SCB80549.1"/>
    </source>
</evidence>
<feature type="signal peptide" evidence="9">
    <location>
        <begin position="1"/>
        <end position="27"/>
    </location>
</feature>
<dbReference type="Pfam" id="PF01435">
    <property type="entry name" value="Peptidase_M48"/>
    <property type="match status" value="1"/>
</dbReference>
<evidence type="ECO:0000256" key="1">
    <source>
        <dbReference type="ARBA" id="ARBA00022670"/>
    </source>
</evidence>
<feature type="active site" description="Proton donor" evidence="9">
    <location>
        <position position="205"/>
    </location>
</feature>
<sequence precursor="true">MFRQLKRTLVATLIAALATGPITMAFADSADSLPDMGTSAGSTLSIGQEMQMGDYYVRQLRGSAPLINDPLLVQYINGLGMRLVAHADSVKTPFHFYLVNNDEINAFAFFGGNVVLHSALFRYADNESQLASVMAHEISHVTQRHLARAMEDQKRSAPLTWAGALGSILLAMASPQAGMAALTGTLAGTQQGMISFTQQNEQEADRIGIQVLQRAGFDPQAMPTFLEKLLDQSRYSTRPPEILLTHPLPESRLSDARNRANQMRPVVVQSSEAFYMAKARALGMYNSGRNQLTSDQLDAWAKGNVREQRAAQYGRALQAMDAKNYADAAKNLQPLLSADPDNAWFLDLATDIDLGQHKSADAIKRLNAAREVKTNPVLQLNLANALLEGGQPAEAERILNRYTFSNKEDVNGWDLLAQTEAALNHRDQELAARAEGLALVGKLDQAISLLSNASAQVKLGSLQQARYDARIDQLRQMQQRFKPYQKM</sequence>
<feature type="domain" description="Peptidase M48" evidence="10">
    <location>
        <begin position="75"/>
        <end position="259"/>
    </location>
</feature>
<comment type="cofactor">
    <cofactor evidence="9">
        <name>Zn(2+)</name>
        <dbReference type="ChEBI" id="CHEBI:29105"/>
    </cofactor>
    <text evidence="9">Binds 1 zinc ion per subunit.</text>
</comment>
<dbReference type="Gene3D" id="1.25.40.10">
    <property type="entry name" value="Tetratricopeptide repeat domain"/>
    <property type="match status" value="1"/>
</dbReference>
<dbReference type="PANTHER" id="PTHR22726:SF1">
    <property type="entry name" value="METALLOENDOPEPTIDASE OMA1, MITOCHONDRIAL"/>
    <property type="match status" value="1"/>
</dbReference>
<dbReference type="InterPro" id="IPR001915">
    <property type="entry name" value="Peptidase_M48"/>
</dbReference>
<evidence type="ECO:0000256" key="5">
    <source>
        <dbReference type="ARBA" id="ARBA00022801"/>
    </source>
</evidence>
<keyword evidence="7 9" id="KW-0862">Zinc</keyword>
<keyword evidence="3 9" id="KW-0732">Signal</keyword>
<keyword evidence="2 9" id="KW-0479">Metal-binding</keyword>
<dbReference type="GO" id="GO:0051603">
    <property type="term" value="P:proteolysis involved in protein catabolic process"/>
    <property type="evidence" value="ECO:0007669"/>
    <property type="project" value="TreeGrafter"/>
</dbReference>
<feature type="binding site" evidence="9">
    <location>
        <position position="136"/>
    </location>
    <ligand>
        <name>Zn(2+)</name>
        <dbReference type="ChEBI" id="CHEBI:29105"/>
        <note>catalytic</note>
    </ligand>
</feature>
<evidence type="ECO:0000256" key="2">
    <source>
        <dbReference type="ARBA" id="ARBA00022723"/>
    </source>
</evidence>
<dbReference type="EC" id="3.4.-.-" evidence="9"/>
<dbReference type="Gene3D" id="3.30.2010.10">
    <property type="entry name" value="Metalloproteases ('zincins'), catalytic domain"/>
    <property type="match status" value="1"/>
</dbReference>
<dbReference type="Proteomes" id="UP000198975">
    <property type="component" value="Unassembled WGS sequence"/>
</dbReference>
<feature type="chain" id="PRO_5009005555" description="Beta-barrel assembly-enhancing protease" evidence="9">
    <location>
        <begin position="28"/>
        <end position="487"/>
    </location>
</feature>
<protein>
    <recommendedName>
        <fullName evidence="9">Beta-barrel assembly-enhancing protease</fullName>
        <ecNumber evidence="9">3.4.-.-</ecNumber>
    </recommendedName>
</protein>
<comment type="function">
    <text evidence="9">Functions as both a chaperone and a metalloprotease. Maintains the integrity of the outer membrane by promoting either the assembly or the elimination of outer membrane proteins, depending on their folding state.</text>
</comment>
<keyword evidence="5 9" id="KW-0378">Hydrolase</keyword>
<evidence type="ECO:0000256" key="3">
    <source>
        <dbReference type="ARBA" id="ARBA00022729"/>
    </source>
</evidence>
<dbReference type="GO" id="GO:0004222">
    <property type="term" value="F:metalloendopeptidase activity"/>
    <property type="evidence" value="ECO:0007669"/>
    <property type="project" value="InterPro"/>
</dbReference>
<accession>A0A1C3ZDS4</accession>
<keyword evidence="12" id="KW-1185">Reference proteome</keyword>
<dbReference type="OrthoDB" id="9810445at2"/>
<evidence type="ECO:0000256" key="9">
    <source>
        <dbReference type="HAMAP-Rule" id="MF_00997"/>
    </source>
</evidence>
<dbReference type="RefSeq" id="WP_061493746.1">
    <property type="nucleotide sequence ID" value="NZ_CP115659.1"/>
</dbReference>
<evidence type="ECO:0000256" key="8">
    <source>
        <dbReference type="ARBA" id="ARBA00023049"/>
    </source>
</evidence>
<comment type="subcellular location">
    <subcellularLocation>
        <location evidence="9">Periplasm</location>
    </subcellularLocation>
</comment>
<evidence type="ECO:0000313" key="12">
    <source>
        <dbReference type="Proteomes" id="UP000198975"/>
    </source>
</evidence>
<keyword evidence="4 9" id="KW-0574">Periplasm</keyword>
<dbReference type="InterPro" id="IPR011990">
    <property type="entry name" value="TPR-like_helical_dom_sf"/>
</dbReference>
<dbReference type="GO" id="GO:0042597">
    <property type="term" value="C:periplasmic space"/>
    <property type="evidence" value="ECO:0007669"/>
    <property type="project" value="UniProtKB-SubCell"/>
</dbReference>
<proteinExistence type="inferred from homology"/>
<dbReference type="GO" id="GO:0016020">
    <property type="term" value="C:membrane"/>
    <property type="evidence" value="ECO:0007669"/>
    <property type="project" value="InterPro"/>
</dbReference>
<dbReference type="Pfam" id="PF14559">
    <property type="entry name" value="TPR_19"/>
    <property type="match status" value="1"/>
</dbReference>
<comment type="similarity">
    <text evidence="9">Belongs to the peptidase M48 family. BepA subfamily.</text>
</comment>